<keyword evidence="7 20" id="KW-0235">DNA replication</keyword>
<feature type="domain" description="C4-type zinc-finger of DNA polymerase delta" evidence="24">
    <location>
        <begin position="947"/>
        <end position="1020"/>
    </location>
</feature>
<dbReference type="Gene3D" id="1.10.287.690">
    <property type="entry name" value="Helix hairpin bin"/>
    <property type="match status" value="1"/>
</dbReference>
<keyword evidence="8" id="KW-0540">Nuclease</keyword>
<proteinExistence type="inferred from homology"/>
<dbReference type="CDD" id="cd05777">
    <property type="entry name" value="DNA_polB_delta_exo"/>
    <property type="match status" value="1"/>
</dbReference>
<evidence type="ECO:0000256" key="15">
    <source>
        <dbReference type="ARBA" id="ARBA00023004"/>
    </source>
</evidence>
<dbReference type="Gene3D" id="3.90.1600.10">
    <property type="entry name" value="Palm domain of DNA polymerase"/>
    <property type="match status" value="1"/>
</dbReference>
<keyword evidence="5 20" id="KW-0808">Transferase</keyword>
<feature type="compositionally biased region" description="Basic and acidic residues" evidence="21">
    <location>
        <begin position="1"/>
        <end position="10"/>
    </location>
</feature>
<evidence type="ECO:0000256" key="3">
    <source>
        <dbReference type="ARBA" id="ARBA00005755"/>
    </source>
</evidence>
<evidence type="ECO:0000256" key="16">
    <source>
        <dbReference type="ARBA" id="ARBA00023014"/>
    </source>
</evidence>
<evidence type="ECO:0000256" key="4">
    <source>
        <dbReference type="ARBA" id="ARBA00022485"/>
    </source>
</evidence>
<dbReference type="NCBIfam" id="TIGR00592">
    <property type="entry name" value="pol2"/>
    <property type="match status" value="1"/>
</dbReference>
<evidence type="ECO:0000256" key="20">
    <source>
        <dbReference type="RuleBase" id="RU000442"/>
    </source>
</evidence>
<keyword evidence="18 20" id="KW-0539">Nucleus</keyword>
<dbReference type="InterPro" id="IPR050240">
    <property type="entry name" value="DNA_pol_type-B"/>
</dbReference>
<dbReference type="PANTHER" id="PTHR10322:SF23">
    <property type="entry name" value="DNA POLYMERASE DELTA CATALYTIC SUBUNIT"/>
    <property type="match status" value="1"/>
</dbReference>
<feature type="domain" description="DNA-directed DNA polymerase family B exonuclease" evidence="23">
    <location>
        <begin position="177"/>
        <end position="415"/>
    </location>
</feature>
<dbReference type="GO" id="GO:0000166">
    <property type="term" value="F:nucleotide binding"/>
    <property type="evidence" value="ECO:0007669"/>
    <property type="project" value="InterPro"/>
</dbReference>
<dbReference type="GO" id="GO:0008296">
    <property type="term" value="F:3'-5'-DNA exonuclease activity"/>
    <property type="evidence" value="ECO:0007669"/>
    <property type="project" value="TreeGrafter"/>
</dbReference>
<comment type="cofactor">
    <cofactor evidence="1 20">
        <name>[4Fe-4S] cluster</name>
        <dbReference type="ChEBI" id="CHEBI:49883"/>
    </cofactor>
</comment>
<dbReference type="SUPFAM" id="SSF53098">
    <property type="entry name" value="Ribonuclease H-like"/>
    <property type="match status" value="1"/>
</dbReference>
<evidence type="ECO:0000256" key="2">
    <source>
        <dbReference type="ARBA" id="ARBA00004123"/>
    </source>
</evidence>
<evidence type="ECO:0000256" key="19">
    <source>
        <dbReference type="ARBA" id="ARBA00049244"/>
    </source>
</evidence>
<comment type="catalytic activity">
    <reaction evidence="19 20">
        <text>DNA(n) + a 2'-deoxyribonucleoside 5'-triphosphate = DNA(n+1) + diphosphate</text>
        <dbReference type="Rhea" id="RHEA:22508"/>
        <dbReference type="Rhea" id="RHEA-COMP:17339"/>
        <dbReference type="Rhea" id="RHEA-COMP:17340"/>
        <dbReference type="ChEBI" id="CHEBI:33019"/>
        <dbReference type="ChEBI" id="CHEBI:61560"/>
        <dbReference type="ChEBI" id="CHEBI:173112"/>
        <dbReference type="EC" id="2.7.7.7"/>
    </reaction>
</comment>
<dbReference type="CDD" id="cd05533">
    <property type="entry name" value="POLBc_delta"/>
    <property type="match status" value="1"/>
</dbReference>
<sequence>MNTNKRKDGHGTSPNKKFKTERISRPSLQLDSNSSLTFQQLELDHYINKAPYPNMPGAQTGSVPVMRMFGVTAEGYSVCCHVHGFSPYFYVLLPSDFTDVLEFKKKLNFAVLLDVKAVPEKVSEAVLAVEIKRGKSLLEFSGHEDSKFAKITVALPRFVAVGKRLLENGVYGNKSFSCFETNVDIDLRFMIDTSILGCSWIHLPPGKWYGRGKDSKWPITSRCQIECDVSWEDFVAHPPEGEWAKVAPFRIHSFDIECAGRKGIFPEPNVDPVIQIANVVKLYGSDDVLTRNVFTLNTCAPIGHAEVRCFDTEHQMLEAWADFVRELDPDVFTGYNINNFDIPYLLDRAKHLKLKKFDFLGRILSIQSSVKETVNQTKFGKRTFKTVNFEGRVAYDMLVVMKRDFRLRSYTLNNVSNELLGEQKEDVHYSIITDLQNGDEQTRRRLAVYCIKDADLPLRLLDHVKSFANDIEMARVTGVSITSLLTKGEQVKVVAQLLRHSRQSGYFMPTHHYAPSTEQYEGATVIEPIRGYYTYPIATLDFSSLYPSIMIAHNLCYTTLVRPNMKDKLGLAPDEITVTPSQNIFVKSSVRQGLLPEILQQLLAARKRAKTALKDEKDPVMQAVLNGRQLALKISANSVYGFTGAQVGKLPCLEISGSVTAYGRSMIEQTRAEVERHYSIANGYENDAQVIYGDTDSVMVNFKVKTLESAMELGREAAELISQKFVKPIKLEFEKVYYPYLLINKKRYAGLYFTNPSKYDKMDCKGIETVRRDNCTLVVDVINTCLQKLLIHRDPEGAIAYAKQVISDLLQNNIDISQLVITKELTKADYAAKQAHVELSKKMTKRDPGNAPKLGDRIPYVIIAAAKNTPAFQKAEDPIYVLENNIPIDATYYLENQLSKPLVRIFQPVLGDNAESILLRGEHTRTKTVVTSRVGALSAFTKKKDTCLGCRSVLTDNCNGAALCMHCKPKESSLYQQELSHHRLLEDRFAALFTECQRCMGSLHEEILCTSRDCPIFYIRKKVQMELQTSDKRINRFGENLIEEC</sequence>
<evidence type="ECO:0000256" key="9">
    <source>
        <dbReference type="ARBA" id="ARBA00022723"/>
    </source>
</evidence>
<dbReference type="GO" id="GO:0006297">
    <property type="term" value="P:nucleotide-excision repair, DNA gap filling"/>
    <property type="evidence" value="ECO:0007669"/>
    <property type="project" value="TreeGrafter"/>
</dbReference>
<dbReference type="FunFam" id="3.30.420.10:FF:000004">
    <property type="entry name" value="DNA polymerase"/>
    <property type="match status" value="1"/>
</dbReference>
<dbReference type="InterPro" id="IPR043502">
    <property type="entry name" value="DNA/RNA_pol_sf"/>
</dbReference>
<evidence type="ECO:0000259" key="24">
    <source>
        <dbReference type="Pfam" id="PF14260"/>
    </source>
</evidence>
<keyword evidence="17 20" id="KW-0238">DNA-binding</keyword>
<dbReference type="AlphaFoldDB" id="A0A1Y1KVU2"/>
<dbReference type="InterPro" id="IPR006172">
    <property type="entry name" value="DNA-dir_DNA_pol_B"/>
</dbReference>
<name>A0A1Y1KVU2_PHOPY</name>
<dbReference type="InterPro" id="IPR006134">
    <property type="entry name" value="DNA-dir_DNA_pol_B_multi_dom"/>
</dbReference>
<keyword evidence="12 20" id="KW-0862">Zinc</keyword>
<dbReference type="FunFam" id="1.10.287.690:FF:000001">
    <property type="entry name" value="DNA polymerase"/>
    <property type="match status" value="1"/>
</dbReference>
<keyword evidence="6 20" id="KW-0548">Nucleotidyltransferase</keyword>
<evidence type="ECO:0000256" key="13">
    <source>
        <dbReference type="ARBA" id="ARBA00022839"/>
    </source>
</evidence>
<evidence type="ECO:0000256" key="6">
    <source>
        <dbReference type="ARBA" id="ARBA00022695"/>
    </source>
</evidence>
<keyword evidence="4 20" id="KW-0004">4Fe-4S</keyword>
<dbReference type="GO" id="GO:0003887">
    <property type="term" value="F:DNA-directed DNA polymerase activity"/>
    <property type="evidence" value="ECO:0007669"/>
    <property type="project" value="UniProtKB-KW"/>
</dbReference>
<comment type="subcellular location">
    <subcellularLocation>
        <location evidence="2 20">Nucleus</location>
    </subcellularLocation>
</comment>
<dbReference type="PROSITE" id="PS00116">
    <property type="entry name" value="DNA_POLYMERASE_B"/>
    <property type="match status" value="1"/>
</dbReference>
<keyword evidence="11" id="KW-0378">Hydrolase</keyword>
<dbReference type="InterPro" id="IPR012337">
    <property type="entry name" value="RNaseH-like_sf"/>
</dbReference>
<evidence type="ECO:0000256" key="1">
    <source>
        <dbReference type="ARBA" id="ARBA00001966"/>
    </source>
</evidence>
<dbReference type="GO" id="GO:0043625">
    <property type="term" value="C:delta DNA polymerase complex"/>
    <property type="evidence" value="ECO:0007669"/>
    <property type="project" value="TreeGrafter"/>
</dbReference>
<dbReference type="GO" id="GO:0006287">
    <property type="term" value="P:base-excision repair, gap-filling"/>
    <property type="evidence" value="ECO:0007669"/>
    <property type="project" value="TreeGrafter"/>
</dbReference>
<evidence type="ECO:0000259" key="22">
    <source>
        <dbReference type="Pfam" id="PF00136"/>
    </source>
</evidence>
<dbReference type="InterPro" id="IPR036397">
    <property type="entry name" value="RNaseH_sf"/>
</dbReference>
<evidence type="ECO:0000256" key="18">
    <source>
        <dbReference type="ARBA" id="ARBA00023242"/>
    </source>
</evidence>
<keyword evidence="9 20" id="KW-0479">Metal-binding</keyword>
<dbReference type="GO" id="GO:0051539">
    <property type="term" value="F:4 iron, 4 sulfur cluster binding"/>
    <property type="evidence" value="ECO:0007669"/>
    <property type="project" value="UniProtKB-KW"/>
</dbReference>
<accession>A0A1Y1KVU2</accession>
<dbReference type="SMART" id="SM00486">
    <property type="entry name" value="POLBc"/>
    <property type="match status" value="1"/>
</dbReference>
<dbReference type="EC" id="2.7.7.7" evidence="20"/>
<dbReference type="FunFam" id="1.10.132.60:FF:000001">
    <property type="entry name" value="DNA polymerase"/>
    <property type="match status" value="1"/>
</dbReference>
<dbReference type="InterPro" id="IPR025687">
    <property type="entry name" value="Znf-C4pol"/>
</dbReference>
<dbReference type="InterPro" id="IPR023211">
    <property type="entry name" value="DNA_pol_palm_dom_sf"/>
</dbReference>
<keyword evidence="14 20" id="KW-0239">DNA-directed DNA polymerase</keyword>
<feature type="domain" description="DNA-directed DNA polymerase family B multifunctional" evidence="22">
    <location>
        <begin position="480"/>
        <end position="909"/>
    </location>
</feature>
<dbReference type="GO" id="GO:0008270">
    <property type="term" value="F:zinc ion binding"/>
    <property type="evidence" value="ECO:0007669"/>
    <property type="project" value="UniProtKB-KW"/>
</dbReference>
<evidence type="ECO:0000256" key="12">
    <source>
        <dbReference type="ARBA" id="ARBA00022833"/>
    </source>
</evidence>
<evidence type="ECO:0000256" key="7">
    <source>
        <dbReference type="ARBA" id="ARBA00022705"/>
    </source>
</evidence>
<dbReference type="PANTHER" id="PTHR10322">
    <property type="entry name" value="DNA POLYMERASE CATALYTIC SUBUNIT"/>
    <property type="match status" value="1"/>
</dbReference>
<evidence type="ECO:0000256" key="10">
    <source>
        <dbReference type="ARBA" id="ARBA00022771"/>
    </source>
</evidence>
<dbReference type="Gene3D" id="3.30.420.10">
    <property type="entry name" value="Ribonuclease H-like superfamily/Ribonuclease H"/>
    <property type="match status" value="1"/>
</dbReference>
<dbReference type="GO" id="GO:0045004">
    <property type="term" value="P:DNA replication proofreading"/>
    <property type="evidence" value="ECO:0007669"/>
    <property type="project" value="TreeGrafter"/>
</dbReference>
<keyword evidence="13" id="KW-0269">Exonuclease</keyword>
<keyword evidence="15 20" id="KW-0408">Iron</keyword>
<dbReference type="Pfam" id="PF14260">
    <property type="entry name" value="zf-C4pol"/>
    <property type="match status" value="1"/>
</dbReference>
<dbReference type="InterPro" id="IPR042087">
    <property type="entry name" value="DNA_pol_B_thumb"/>
</dbReference>
<dbReference type="EMBL" id="GEZM01076957">
    <property type="protein sequence ID" value="JAV63516.1"/>
    <property type="molecule type" value="Transcribed_RNA"/>
</dbReference>
<evidence type="ECO:0000259" key="23">
    <source>
        <dbReference type="Pfam" id="PF03104"/>
    </source>
</evidence>
<evidence type="ECO:0000256" key="21">
    <source>
        <dbReference type="SAM" id="MobiDB-lite"/>
    </source>
</evidence>
<feature type="region of interest" description="Disordered" evidence="21">
    <location>
        <begin position="1"/>
        <end position="22"/>
    </location>
</feature>
<dbReference type="InterPro" id="IPR017964">
    <property type="entry name" value="DNA-dir_DNA_pol_B_CS"/>
</dbReference>
<dbReference type="InterPro" id="IPR006133">
    <property type="entry name" value="DNA-dir_DNA_pol_B_exonuc"/>
</dbReference>
<dbReference type="SUPFAM" id="SSF56672">
    <property type="entry name" value="DNA/RNA polymerases"/>
    <property type="match status" value="1"/>
</dbReference>
<dbReference type="Pfam" id="PF00136">
    <property type="entry name" value="DNA_pol_B"/>
    <property type="match status" value="1"/>
</dbReference>
<dbReference type="GO" id="GO:0003677">
    <property type="term" value="F:DNA binding"/>
    <property type="evidence" value="ECO:0007669"/>
    <property type="project" value="UniProtKB-KW"/>
</dbReference>
<evidence type="ECO:0000256" key="5">
    <source>
        <dbReference type="ARBA" id="ARBA00022679"/>
    </source>
</evidence>
<evidence type="ECO:0000256" key="17">
    <source>
        <dbReference type="ARBA" id="ARBA00023125"/>
    </source>
</evidence>
<dbReference type="Gene3D" id="1.10.132.60">
    <property type="entry name" value="DNA polymerase family B, C-terminal domain"/>
    <property type="match status" value="1"/>
</dbReference>
<comment type="similarity">
    <text evidence="3 20">Belongs to the DNA polymerase type-B family.</text>
</comment>
<keyword evidence="10 20" id="KW-0863">Zinc-finger</keyword>
<protein>
    <recommendedName>
        <fullName evidence="20">DNA polymerase</fullName>
        <ecNumber evidence="20">2.7.7.7</ecNumber>
    </recommendedName>
</protein>
<evidence type="ECO:0000256" key="14">
    <source>
        <dbReference type="ARBA" id="ARBA00022932"/>
    </source>
</evidence>
<dbReference type="PRINTS" id="PR00106">
    <property type="entry name" value="DNAPOLB"/>
</dbReference>
<keyword evidence="16 20" id="KW-0411">Iron-sulfur</keyword>
<reference evidence="25" key="1">
    <citation type="journal article" date="2016" name="Sci. Rep.">
        <title>Molecular characterization of firefly nuptial gifts: a multi-omics approach sheds light on postcopulatory sexual selection.</title>
        <authorList>
            <person name="Al-Wathiqui N."/>
            <person name="Fallon T.R."/>
            <person name="South A."/>
            <person name="Weng J.K."/>
            <person name="Lewis S.M."/>
        </authorList>
    </citation>
    <scope>NUCLEOTIDE SEQUENCE</scope>
</reference>
<dbReference type="Gene3D" id="2.40.50.730">
    <property type="match status" value="2"/>
</dbReference>
<evidence type="ECO:0000313" key="25">
    <source>
        <dbReference type="EMBL" id="JAV63516.1"/>
    </source>
</evidence>
<organism evidence="25">
    <name type="scientific">Photinus pyralis</name>
    <name type="common">Common eastern firefly</name>
    <name type="synonym">Lampyris pyralis</name>
    <dbReference type="NCBI Taxonomy" id="7054"/>
    <lineage>
        <taxon>Eukaryota</taxon>
        <taxon>Metazoa</taxon>
        <taxon>Ecdysozoa</taxon>
        <taxon>Arthropoda</taxon>
        <taxon>Hexapoda</taxon>
        <taxon>Insecta</taxon>
        <taxon>Pterygota</taxon>
        <taxon>Neoptera</taxon>
        <taxon>Endopterygota</taxon>
        <taxon>Coleoptera</taxon>
        <taxon>Polyphaga</taxon>
        <taxon>Elateriformia</taxon>
        <taxon>Elateroidea</taxon>
        <taxon>Lampyridae</taxon>
        <taxon>Lampyrinae</taxon>
        <taxon>Photinus</taxon>
    </lineage>
</organism>
<evidence type="ECO:0000256" key="11">
    <source>
        <dbReference type="ARBA" id="ARBA00022801"/>
    </source>
</evidence>
<evidence type="ECO:0000256" key="8">
    <source>
        <dbReference type="ARBA" id="ARBA00022722"/>
    </source>
</evidence>
<dbReference type="Pfam" id="PF03104">
    <property type="entry name" value="DNA_pol_B_exo1"/>
    <property type="match status" value="1"/>
</dbReference>